<evidence type="ECO:0000256" key="2">
    <source>
        <dbReference type="ARBA" id="ARBA00022801"/>
    </source>
</evidence>
<gene>
    <name evidence="5" type="ORF">TCE0_018f04663</name>
</gene>
<dbReference type="GO" id="GO:0004045">
    <property type="term" value="F:peptidyl-tRNA hydrolase activity"/>
    <property type="evidence" value="ECO:0007669"/>
    <property type="project" value="InterPro"/>
</dbReference>
<dbReference type="Pfam" id="PF01195">
    <property type="entry name" value="Pept_tRNA_hydro"/>
    <property type="match status" value="1"/>
</dbReference>
<keyword evidence="1" id="KW-0820">tRNA-binding</keyword>
<dbReference type="GO" id="GO:0000049">
    <property type="term" value="F:tRNA binding"/>
    <property type="evidence" value="ECO:0007669"/>
    <property type="project" value="UniProtKB-KW"/>
</dbReference>
<feature type="compositionally biased region" description="Low complexity" evidence="4">
    <location>
        <begin position="116"/>
        <end position="137"/>
    </location>
</feature>
<dbReference type="InterPro" id="IPR001328">
    <property type="entry name" value="Pept_tRNA_hydro"/>
</dbReference>
<keyword evidence="6" id="KW-1185">Reference proteome</keyword>
<reference evidence="6" key="1">
    <citation type="journal article" date="2015" name="Genome Announc.">
        <title>Draft genome sequence of Talaromyces cellulolyticus strain Y-94, a source of lignocellulosic biomass-degrading enzymes.</title>
        <authorList>
            <person name="Fujii T."/>
            <person name="Koike H."/>
            <person name="Sawayama S."/>
            <person name="Yano S."/>
            <person name="Inoue H."/>
        </authorList>
    </citation>
    <scope>NUCLEOTIDE SEQUENCE [LARGE SCALE GENOMIC DNA]</scope>
    <source>
        <strain evidence="6">Y-94</strain>
    </source>
</reference>
<accession>A0A510NUS6</accession>
<sequence length="201" mass="21983">MNISGPPVLRQLKSWLSDRRKYFDTLLLNNKNTTAASEQSSNDMQLLKSFTSEPITVDTRVLAQRFRPTLVILHDELEAKPGQIKIRRGGPQQASLRGHKGLISIMESLRGAGLLSSSSSPSSPSVSATTTGTKSATSTTSMAILRIGIGIGRPTSRERNAVADYVLSKMGPQEMQALTQAVPEVVEVLVQEMYRRDEDEV</sequence>
<evidence type="ECO:0000313" key="6">
    <source>
        <dbReference type="Proteomes" id="UP000053095"/>
    </source>
</evidence>
<evidence type="ECO:0000256" key="3">
    <source>
        <dbReference type="ARBA" id="ARBA00022884"/>
    </source>
</evidence>
<keyword evidence="3" id="KW-0694">RNA-binding</keyword>
<evidence type="ECO:0000256" key="4">
    <source>
        <dbReference type="SAM" id="MobiDB-lite"/>
    </source>
</evidence>
<dbReference type="InterPro" id="IPR036416">
    <property type="entry name" value="Pept_tRNA_hydro_sf"/>
</dbReference>
<feature type="region of interest" description="Disordered" evidence="4">
    <location>
        <begin position="114"/>
        <end position="137"/>
    </location>
</feature>
<name>A0A510NUS6_TALPI</name>
<keyword evidence="2 5" id="KW-0378">Hydrolase</keyword>
<dbReference type="SUPFAM" id="SSF53178">
    <property type="entry name" value="Peptidyl-tRNA hydrolase-like"/>
    <property type="match status" value="2"/>
</dbReference>
<organism evidence="5 6">
    <name type="scientific">Talaromyces pinophilus</name>
    <name type="common">Penicillium pinophilum</name>
    <dbReference type="NCBI Taxonomy" id="128442"/>
    <lineage>
        <taxon>Eukaryota</taxon>
        <taxon>Fungi</taxon>
        <taxon>Dikarya</taxon>
        <taxon>Ascomycota</taxon>
        <taxon>Pezizomycotina</taxon>
        <taxon>Eurotiomycetes</taxon>
        <taxon>Eurotiomycetidae</taxon>
        <taxon>Eurotiales</taxon>
        <taxon>Trichocomaceae</taxon>
        <taxon>Talaromyces</taxon>
        <taxon>Talaromyces sect. Talaromyces</taxon>
    </lineage>
</organism>
<evidence type="ECO:0000313" key="5">
    <source>
        <dbReference type="EMBL" id="GAM35945.1"/>
    </source>
</evidence>
<dbReference type="AlphaFoldDB" id="A0A510NUS6"/>
<evidence type="ECO:0000256" key="1">
    <source>
        <dbReference type="ARBA" id="ARBA00022555"/>
    </source>
</evidence>
<dbReference type="EMBL" id="DF933814">
    <property type="protein sequence ID" value="GAM35945.1"/>
    <property type="molecule type" value="Genomic_DNA"/>
</dbReference>
<dbReference type="Gene3D" id="3.40.50.1470">
    <property type="entry name" value="Peptidyl-tRNA hydrolase"/>
    <property type="match status" value="1"/>
</dbReference>
<dbReference type="Proteomes" id="UP000053095">
    <property type="component" value="Unassembled WGS sequence"/>
</dbReference>
<dbReference type="PANTHER" id="PTHR17224">
    <property type="entry name" value="PEPTIDYL-TRNA HYDROLASE"/>
    <property type="match status" value="1"/>
</dbReference>
<dbReference type="PANTHER" id="PTHR17224:SF1">
    <property type="entry name" value="PEPTIDYL-TRNA HYDROLASE"/>
    <property type="match status" value="1"/>
</dbReference>
<protein>
    <submittedName>
        <fullName evidence="5">Peptidyl-tRNA hydrolase</fullName>
    </submittedName>
</protein>
<proteinExistence type="predicted"/>